<gene>
    <name evidence="14" type="ORF">BB559_002805</name>
</gene>
<keyword evidence="7" id="KW-0496">Mitochondrion</keyword>
<dbReference type="PRINTS" id="PR00979">
    <property type="entry name" value="TAFAZZIN"/>
</dbReference>
<dbReference type="Proteomes" id="UP000245699">
    <property type="component" value="Unassembled WGS sequence"/>
</dbReference>
<dbReference type="STRING" id="61424.A0A2T9YSB7"/>
<proteinExistence type="inferred from homology"/>
<evidence type="ECO:0000256" key="2">
    <source>
        <dbReference type="ARBA" id="ARBA00010524"/>
    </source>
</evidence>
<dbReference type="Pfam" id="PF01553">
    <property type="entry name" value="Acyltransferase"/>
    <property type="match status" value="1"/>
</dbReference>
<sequence length="304" mass="35276">MNPVENRDQNQGPRKYGSLTVQAHNYFWKKIQMQNAPFWNIGSKAVLSLTTSTMNSFIKLGFKEISVNNMDTFTSILQNPYRNQAVITYSNHISTFDDPIIWGLLPKSIRKDPNLMRWTLGAKELTFINPPLTAFFSLGKVIPIIRGIGIYQAAMDVALSKINDKKWVHIFPEGFVNQKPELLRFKWGVSRLIMEAEQTPIVVPIFHRGLDDVFPLSNKYRYPVLYPRDKSIYINFGNPLNFTQVVNDWKEIRSTLTSESEKNELDKIFRIVISDILSIHLNKMKFEYEKNNLKGLDKKIENLE</sequence>
<evidence type="ECO:0000256" key="12">
    <source>
        <dbReference type="RuleBase" id="RU365062"/>
    </source>
</evidence>
<dbReference type="OrthoDB" id="193467at2759"/>
<evidence type="ECO:0000256" key="1">
    <source>
        <dbReference type="ARBA" id="ARBA00004137"/>
    </source>
</evidence>
<evidence type="ECO:0000313" key="14">
    <source>
        <dbReference type="EMBL" id="PVU95250.1"/>
    </source>
</evidence>
<dbReference type="SMART" id="SM00563">
    <property type="entry name" value="PlsC"/>
    <property type="match status" value="1"/>
</dbReference>
<evidence type="ECO:0000256" key="5">
    <source>
        <dbReference type="ARBA" id="ARBA00022792"/>
    </source>
</evidence>
<dbReference type="EMBL" id="MBFT01000194">
    <property type="protein sequence ID" value="PVU95250.1"/>
    <property type="molecule type" value="Genomic_DNA"/>
</dbReference>
<keyword evidence="5" id="KW-0999">Mitochondrion inner membrane</keyword>
<evidence type="ECO:0000256" key="7">
    <source>
        <dbReference type="ARBA" id="ARBA00023128"/>
    </source>
</evidence>
<comment type="catalytic activity">
    <reaction evidence="11">
        <text>1'-[1,2-diacyl-sn-glycero-3-phospho],3'-[1-acyl-sn-glycero-3-phospho]-glycerol + a 1,2-diacyl-sn-glycero-3-phosphocholine = a cardiolipin + a 1-acyl-sn-glycero-3-phosphocholine</text>
        <dbReference type="Rhea" id="RHEA:33731"/>
        <dbReference type="ChEBI" id="CHEBI:57643"/>
        <dbReference type="ChEBI" id="CHEBI:58168"/>
        <dbReference type="ChEBI" id="CHEBI:62237"/>
        <dbReference type="ChEBI" id="CHEBI:64743"/>
    </reaction>
    <physiologicalReaction direction="left-to-right" evidence="11">
        <dbReference type="Rhea" id="RHEA:33732"/>
    </physiologicalReaction>
    <physiologicalReaction direction="right-to-left" evidence="11">
        <dbReference type="Rhea" id="RHEA:33733"/>
    </physiologicalReaction>
</comment>
<evidence type="ECO:0000256" key="8">
    <source>
        <dbReference type="ARBA" id="ARBA00023136"/>
    </source>
</evidence>
<keyword evidence="8" id="KW-0472">Membrane</keyword>
<keyword evidence="15" id="KW-1185">Reference proteome</keyword>
<keyword evidence="6" id="KW-0443">Lipid metabolism</keyword>
<dbReference type="CDD" id="cd07989">
    <property type="entry name" value="LPLAT_AGPAT-like"/>
    <property type="match status" value="1"/>
</dbReference>
<evidence type="ECO:0000313" key="15">
    <source>
        <dbReference type="Proteomes" id="UP000245699"/>
    </source>
</evidence>
<dbReference type="GO" id="GO:0047184">
    <property type="term" value="F:1-acylglycerophosphocholine O-acyltransferase activity"/>
    <property type="evidence" value="ECO:0007669"/>
    <property type="project" value="TreeGrafter"/>
</dbReference>
<evidence type="ECO:0000256" key="11">
    <source>
        <dbReference type="ARBA" id="ARBA00047906"/>
    </source>
</evidence>
<evidence type="ECO:0000256" key="3">
    <source>
        <dbReference type="ARBA" id="ARBA00022679"/>
    </source>
</evidence>
<dbReference type="InterPro" id="IPR000872">
    <property type="entry name" value="Tafazzin"/>
</dbReference>
<accession>A0A2T9YSB7</accession>
<evidence type="ECO:0000256" key="4">
    <source>
        <dbReference type="ARBA" id="ARBA00022787"/>
    </source>
</evidence>
<keyword evidence="4" id="KW-1000">Mitochondrion outer membrane</keyword>
<evidence type="ECO:0000256" key="10">
    <source>
        <dbReference type="ARBA" id="ARBA00024323"/>
    </source>
</evidence>
<reference evidence="14 15" key="1">
    <citation type="journal article" date="2018" name="MBio">
        <title>Comparative Genomics Reveals the Core Gene Toolbox for the Fungus-Insect Symbiosis.</title>
        <authorList>
            <person name="Wang Y."/>
            <person name="Stata M."/>
            <person name="Wang W."/>
            <person name="Stajich J.E."/>
            <person name="White M.M."/>
            <person name="Moncalvo J.M."/>
        </authorList>
    </citation>
    <scope>NUCLEOTIDE SEQUENCE [LARGE SCALE GENOMIC DNA]</scope>
    <source>
        <strain evidence="14 15">AUS-77-4</strain>
    </source>
</reference>
<dbReference type="GO" id="GO:0007007">
    <property type="term" value="P:inner mitochondrial membrane organization"/>
    <property type="evidence" value="ECO:0007669"/>
    <property type="project" value="TreeGrafter"/>
</dbReference>
<dbReference type="AlphaFoldDB" id="A0A2T9YSB7"/>
<dbReference type="InterPro" id="IPR002123">
    <property type="entry name" value="Plipid/glycerol_acylTrfase"/>
</dbReference>
<dbReference type="GO" id="GO:0005741">
    <property type="term" value="C:mitochondrial outer membrane"/>
    <property type="evidence" value="ECO:0007669"/>
    <property type="project" value="UniProtKB-SubCell"/>
</dbReference>
<keyword evidence="3" id="KW-0808">Transferase</keyword>
<name>A0A2T9YSB7_9FUNG</name>
<dbReference type="SUPFAM" id="SSF69593">
    <property type="entry name" value="Glycerol-3-phosphate (1)-acyltransferase"/>
    <property type="match status" value="1"/>
</dbReference>
<dbReference type="PANTHER" id="PTHR12497">
    <property type="entry name" value="TAZ PROTEIN TAFAZZIN"/>
    <property type="match status" value="1"/>
</dbReference>
<comment type="subcellular location">
    <subcellularLocation>
        <location evidence="1">Mitochondrion inner membrane</location>
        <topology evidence="1">Peripheral membrane protein</topology>
        <orientation evidence="1">Intermembrane side</orientation>
    </subcellularLocation>
    <subcellularLocation>
        <location evidence="10">Mitochondrion outer membrane</location>
        <topology evidence="10">Peripheral membrane protein</topology>
        <orientation evidence="10">Intermembrane side</orientation>
    </subcellularLocation>
</comment>
<keyword evidence="9" id="KW-0012">Acyltransferase</keyword>
<feature type="domain" description="Phospholipid/glycerol acyltransferase" evidence="13">
    <location>
        <begin position="86"/>
        <end position="210"/>
    </location>
</feature>
<comment type="similarity">
    <text evidence="2 12">Belongs to the taffazin family.</text>
</comment>
<dbReference type="PANTHER" id="PTHR12497:SF0">
    <property type="entry name" value="TAFAZZIN"/>
    <property type="match status" value="1"/>
</dbReference>
<evidence type="ECO:0000259" key="13">
    <source>
        <dbReference type="SMART" id="SM00563"/>
    </source>
</evidence>
<dbReference type="GO" id="GO:0005743">
    <property type="term" value="C:mitochondrial inner membrane"/>
    <property type="evidence" value="ECO:0007669"/>
    <property type="project" value="UniProtKB-SubCell"/>
</dbReference>
<evidence type="ECO:0000256" key="6">
    <source>
        <dbReference type="ARBA" id="ARBA00023098"/>
    </source>
</evidence>
<evidence type="ECO:0000256" key="9">
    <source>
        <dbReference type="ARBA" id="ARBA00023315"/>
    </source>
</evidence>
<dbReference type="GO" id="GO:0035965">
    <property type="term" value="P:cardiolipin acyl-chain remodeling"/>
    <property type="evidence" value="ECO:0007669"/>
    <property type="project" value="TreeGrafter"/>
</dbReference>
<protein>
    <recommendedName>
        <fullName evidence="12">Tafazzin family protein</fullName>
    </recommendedName>
</protein>
<organism evidence="14 15">
    <name type="scientific">Furculomyces boomerangus</name>
    <dbReference type="NCBI Taxonomy" id="61424"/>
    <lineage>
        <taxon>Eukaryota</taxon>
        <taxon>Fungi</taxon>
        <taxon>Fungi incertae sedis</taxon>
        <taxon>Zoopagomycota</taxon>
        <taxon>Kickxellomycotina</taxon>
        <taxon>Harpellomycetes</taxon>
        <taxon>Harpellales</taxon>
        <taxon>Harpellaceae</taxon>
        <taxon>Furculomyces</taxon>
    </lineage>
</organism>
<comment type="caution">
    <text evidence="14">The sequence shown here is derived from an EMBL/GenBank/DDBJ whole genome shotgun (WGS) entry which is preliminary data.</text>
</comment>